<reference evidence="2 3" key="1">
    <citation type="journal article" date="2024" name="IMA Fungus">
        <title>IMA Genome - F19 : A genome assembly and annotation guide to empower mycologists, including annotated draft genome sequences of Ceratocystis pirilliformis, Diaporthe australafricana, Fusarium ophioides, Paecilomyces lecythidis, and Sporothrix stenoceras.</title>
        <authorList>
            <person name="Aylward J."/>
            <person name="Wilson A.M."/>
            <person name="Visagie C.M."/>
            <person name="Spraker J."/>
            <person name="Barnes I."/>
            <person name="Buitendag C."/>
            <person name="Ceriani C."/>
            <person name="Del Mar Angel L."/>
            <person name="du Plessis D."/>
            <person name="Fuchs T."/>
            <person name="Gasser K."/>
            <person name="Kramer D."/>
            <person name="Li W."/>
            <person name="Munsamy K."/>
            <person name="Piso A."/>
            <person name="Price J.L."/>
            <person name="Sonnekus B."/>
            <person name="Thomas C."/>
            <person name="van der Nest A."/>
            <person name="van Dijk A."/>
            <person name="van Heerden A."/>
            <person name="van Vuuren N."/>
            <person name="Yilmaz N."/>
            <person name="Duong T.A."/>
            <person name="van der Merwe N.A."/>
            <person name="Wingfield M.J."/>
            <person name="Wingfield B.D."/>
        </authorList>
    </citation>
    <scope>NUCLEOTIDE SEQUENCE [LARGE SCALE GENOMIC DNA]</scope>
    <source>
        <strain evidence="2 3">CMW 18167</strain>
    </source>
</reference>
<protein>
    <submittedName>
        <fullName evidence="2">Uncharacterized protein</fullName>
    </submittedName>
</protein>
<organism evidence="2 3">
    <name type="scientific">Paecilomyces lecythidis</name>
    <dbReference type="NCBI Taxonomy" id="3004212"/>
    <lineage>
        <taxon>Eukaryota</taxon>
        <taxon>Fungi</taxon>
        <taxon>Dikarya</taxon>
        <taxon>Ascomycota</taxon>
        <taxon>Pezizomycotina</taxon>
        <taxon>Eurotiomycetes</taxon>
        <taxon>Eurotiomycetidae</taxon>
        <taxon>Eurotiales</taxon>
        <taxon>Thermoascaceae</taxon>
        <taxon>Paecilomyces</taxon>
    </lineage>
</organism>
<feature type="region of interest" description="Disordered" evidence="1">
    <location>
        <begin position="47"/>
        <end position="84"/>
    </location>
</feature>
<dbReference type="EMBL" id="JAVDPF010000004">
    <property type="protein sequence ID" value="KAL1884549.1"/>
    <property type="molecule type" value="Genomic_DNA"/>
</dbReference>
<comment type="caution">
    <text evidence="2">The sequence shown here is derived from an EMBL/GenBank/DDBJ whole genome shotgun (WGS) entry which is preliminary data.</text>
</comment>
<feature type="compositionally biased region" description="Basic and acidic residues" evidence="1">
    <location>
        <begin position="63"/>
        <end position="81"/>
    </location>
</feature>
<dbReference type="Proteomes" id="UP001583193">
    <property type="component" value="Unassembled WGS sequence"/>
</dbReference>
<gene>
    <name evidence="2" type="ORF">Plec18167_002139</name>
</gene>
<evidence type="ECO:0000313" key="3">
    <source>
        <dbReference type="Proteomes" id="UP001583193"/>
    </source>
</evidence>
<evidence type="ECO:0000256" key="1">
    <source>
        <dbReference type="SAM" id="MobiDB-lite"/>
    </source>
</evidence>
<sequence length="121" mass="13445">MDRWYGVLWSLPLPLPKLLPLSSPGCNAFDGGEVDEGREIAAAATVEERGDERPSMDAGLGRVDGRRPENKRSHCGSRGEDDSIEAAEVSIVDLEVEWKKRKKDGSGRDWQQPSRRKIQDA</sequence>
<evidence type="ECO:0000313" key="2">
    <source>
        <dbReference type="EMBL" id="KAL1884549.1"/>
    </source>
</evidence>
<proteinExistence type="predicted"/>
<accession>A0ABR3Y916</accession>
<keyword evidence="3" id="KW-1185">Reference proteome</keyword>
<name>A0ABR3Y916_9EURO</name>
<feature type="region of interest" description="Disordered" evidence="1">
    <location>
        <begin position="101"/>
        <end position="121"/>
    </location>
</feature>